<sequence>MSAPTYSVIFRGDLQPGYTVADVKANFARLFKAGPDTVEKLFSGRPLAIKKGLGQAQAEQLQATLTKLGAQSSLKPEGHQAVAPAAEASASPGTEPEAPISNVSEPENTPAHGPEPQASQEETAGSGFTLAPMEGYLLRENERRKVEPAQVSVSHLSLQPEGGNLVAESERTAVPPVQVEVPDWKLNTVATFKVDD</sequence>
<gene>
    <name evidence="3" type="ORF">GTQ55_13460</name>
    <name evidence="2" type="ORF">HNQ53_002458</name>
</gene>
<dbReference type="Proteomes" id="UP000464675">
    <property type="component" value="Chromosome"/>
</dbReference>
<dbReference type="EMBL" id="JACHHR010000003">
    <property type="protein sequence ID" value="MBB5212233.1"/>
    <property type="molecule type" value="Genomic_DNA"/>
</dbReference>
<accession>A0A6P1TEE5</accession>
<feature type="region of interest" description="Disordered" evidence="1">
    <location>
        <begin position="73"/>
        <end position="126"/>
    </location>
</feature>
<reference evidence="3 4" key="1">
    <citation type="submission" date="2020-01" db="EMBL/GenBank/DDBJ databases">
        <title>The possibility of degradation of plastic by Microbulbifer hydrolyticus IRE-31.</title>
        <authorList>
            <person name="Liu L."/>
        </authorList>
    </citation>
    <scope>NUCLEOTIDE SEQUENCE [LARGE SCALE GENOMIC DNA]</scope>
    <source>
        <strain evidence="3 4">IRE-31</strain>
    </source>
</reference>
<protein>
    <submittedName>
        <fullName evidence="2">Uncharacterized protein</fullName>
    </submittedName>
</protein>
<evidence type="ECO:0000313" key="5">
    <source>
        <dbReference type="Proteomes" id="UP000563601"/>
    </source>
</evidence>
<proteinExistence type="predicted"/>
<feature type="region of interest" description="Disordered" evidence="1">
    <location>
        <begin position="148"/>
        <end position="170"/>
    </location>
</feature>
<keyword evidence="4" id="KW-1185">Reference proteome</keyword>
<reference evidence="2 5" key="2">
    <citation type="submission" date="2020-08" db="EMBL/GenBank/DDBJ databases">
        <title>Genomic Encyclopedia of Type Strains, Phase IV (KMG-IV): sequencing the most valuable type-strain genomes for metagenomic binning, comparative biology and taxonomic classification.</title>
        <authorList>
            <person name="Goeker M."/>
        </authorList>
    </citation>
    <scope>NUCLEOTIDE SEQUENCE [LARGE SCALE GENOMIC DNA]</scope>
    <source>
        <strain evidence="2 5">DSM 11525</strain>
    </source>
</reference>
<evidence type="ECO:0000313" key="2">
    <source>
        <dbReference type="EMBL" id="MBB5212233.1"/>
    </source>
</evidence>
<evidence type="ECO:0000313" key="3">
    <source>
        <dbReference type="EMBL" id="QHQ39890.1"/>
    </source>
</evidence>
<dbReference type="RefSeq" id="WP_161859202.1">
    <property type="nucleotide sequence ID" value="NZ_CP047491.1"/>
</dbReference>
<dbReference type="AlphaFoldDB" id="A0A6P1TEE5"/>
<dbReference type="EMBL" id="CP047491">
    <property type="protein sequence ID" value="QHQ39890.1"/>
    <property type="molecule type" value="Genomic_DNA"/>
</dbReference>
<dbReference type="Proteomes" id="UP000563601">
    <property type="component" value="Unassembled WGS sequence"/>
</dbReference>
<organism evidence="2 5">
    <name type="scientific">Microbulbifer hydrolyticus</name>
    <dbReference type="NCBI Taxonomy" id="48074"/>
    <lineage>
        <taxon>Bacteria</taxon>
        <taxon>Pseudomonadati</taxon>
        <taxon>Pseudomonadota</taxon>
        <taxon>Gammaproteobacteria</taxon>
        <taxon>Cellvibrionales</taxon>
        <taxon>Microbulbiferaceae</taxon>
        <taxon>Microbulbifer</taxon>
    </lineage>
</organism>
<name>A0A6P1TEE5_9GAMM</name>
<feature type="compositionally biased region" description="Low complexity" evidence="1">
    <location>
        <begin position="81"/>
        <end position="99"/>
    </location>
</feature>
<evidence type="ECO:0000313" key="4">
    <source>
        <dbReference type="Proteomes" id="UP000464675"/>
    </source>
</evidence>
<evidence type="ECO:0000256" key="1">
    <source>
        <dbReference type="SAM" id="MobiDB-lite"/>
    </source>
</evidence>
<dbReference type="OrthoDB" id="6402943at2"/>